<keyword evidence="3" id="KW-1185">Reference proteome</keyword>
<gene>
    <name evidence="2" type="ORF">V5799_023962</name>
</gene>
<reference evidence="2 3" key="1">
    <citation type="journal article" date="2023" name="Arcadia Sci">
        <title>De novo assembly of a long-read Amblyomma americanum tick genome.</title>
        <authorList>
            <person name="Chou S."/>
            <person name="Poskanzer K.E."/>
            <person name="Rollins M."/>
            <person name="Thuy-Boun P.S."/>
        </authorList>
    </citation>
    <scope>NUCLEOTIDE SEQUENCE [LARGE SCALE GENOMIC DNA]</scope>
    <source>
        <strain evidence="2">F_SG_1</strain>
        <tissue evidence="2">Salivary glands</tissue>
    </source>
</reference>
<keyword evidence="1" id="KW-0732">Signal</keyword>
<evidence type="ECO:0000313" key="3">
    <source>
        <dbReference type="Proteomes" id="UP001321473"/>
    </source>
</evidence>
<evidence type="ECO:0008006" key="4">
    <source>
        <dbReference type="Google" id="ProtNLM"/>
    </source>
</evidence>
<protein>
    <recommendedName>
        <fullName evidence="4">Secreted protein</fullName>
    </recommendedName>
</protein>
<proteinExistence type="predicted"/>
<dbReference type="EMBL" id="JARKHS020002845">
    <property type="protein sequence ID" value="KAK8786262.1"/>
    <property type="molecule type" value="Genomic_DNA"/>
</dbReference>
<sequence length="88" mass="9518">MSEKHLVLSFILLALVASTIAQHPQCPQLDCPEGYGKAACFIDGEDCHCVCARGEDSCASLLDQPCREDRVLTCRSQGDACDCQCVPK</sequence>
<dbReference type="AlphaFoldDB" id="A0AAQ4FI42"/>
<accession>A0AAQ4FI42</accession>
<evidence type="ECO:0000256" key="1">
    <source>
        <dbReference type="SAM" id="SignalP"/>
    </source>
</evidence>
<organism evidence="2 3">
    <name type="scientific">Amblyomma americanum</name>
    <name type="common">Lone star tick</name>
    <dbReference type="NCBI Taxonomy" id="6943"/>
    <lineage>
        <taxon>Eukaryota</taxon>
        <taxon>Metazoa</taxon>
        <taxon>Ecdysozoa</taxon>
        <taxon>Arthropoda</taxon>
        <taxon>Chelicerata</taxon>
        <taxon>Arachnida</taxon>
        <taxon>Acari</taxon>
        <taxon>Parasitiformes</taxon>
        <taxon>Ixodida</taxon>
        <taxon>Ixodoidea</taxon>
        <taxon>Ixodidae</taxon>
        <taxon>Amblyomminae</taxon>
        <taxon>Amblyomma</taxon>
    </lineage>
</organism>
<feature type="chain" id="PRO_5042923694" description="Secreted protein" evidence="1">
    <location>
        <begin position="22"/>
        <end position="88"/>
    </location>
</feature>
<comment type="caution">
    <text evidence="2">The sequence shown here is derived from an EMBL/GenBank/DDBJ whole genome shotgun (WGS) entry which is preliminary data.</text>
</comment>
<name>A0AAQ4FI42_AMBAM</name>
<feature type="signal peptide" evidence="1">
    <location>
        <begin position="1"/>
        <end position="21"/>
    </location>
</feature>
<dbReference type="Proteomes" id="UP001321473">
    <property type="component" value="Unassembled WGS sequence"/>
</dbReference>
<evidence type="ECO:0000313" key="2">
    <source>
        <dbReference type="EMBL" id="KAK8786262.1"/>
    </source>
</evidence>